<feature type="region of interest" description="Disordered" evidence="1">
    <location>
        <begin position="556"/>
        <end position="605"/>
    </location>
</feature>
<dbReference type="Proteomes" id="UP000316079">
    <property type="component" value="Unassembled WGS sequence"/>
</dbReference>
<accession>A0A553RBD0</accession>
<feature type="region of interest" description="Disordered" evidence="1">
    <location>
        <begin position="250"/>
        <end position="280"/>
    </location>
</feature>
<feature type="compositionally biased region" description="Polar residues" evidence="1">
    <location>
        <begin position="566"/>
        <end position="578"/>
    </location>
</feature>
<evidence type="ECO:0000313" key="3">
    <source>
        <dbReference type="Proteomes" id="UP000316079"/>
    </source>
</evidence>
<feature type="compositionally biased region" description="Polar residues" evidence="1">
    <location>
        <begin position="97"/>
        <end position="107"/>
    </location>
</feature>
<feature type="region of interest" description="Disordered" evidence="1">
    <location>
        <begin position="953"/>
        <end position="972"/>
    </location>
</feature>
<protein>
    <submittedName>
        <fullName evidence="2">Uncharacterized protein</fullName>
    </submittedName>
</protein>
<organism evidence="2 3">
    <name type="scientific">Danionella cerebrum</name>
    <dbReference type="NCBI Taxonomy" id="2873325"/>
    <lineage>
        <taxon>Eukaryota</taxon>
        <taxon>Metazoa</taxon>
        <taxon>Chordata</taxon>
        <taxon>Craniata</taxon>
        <taxon>Vertebrata</taxon>
        <taxon>Euteleostomi</taxon>
        <taxon>Actinopterygii</taxon>
        <taxon>Neopterygii</taxon>
        <taxon>Teleostei</taxon>
        <taxon>Ostariophysi</taxon>
        <taxon>Cypriniformes</taxon>
        <taxon>Danionidae</taxon>
        <taxon>Danioninae</taxon>
        <taxon>Danionella</taxon>
    </lineage>
</organism>
<dbReference type="AlphaFoldDB" id="A0A553RBD0"/>
<comment type="caution">
    <text evidence="2">The sequence shown here is derived from an EMBL/GenBank/DDBJ whole genome shotgun (WGS) entry which is preliminary data.</text>
</comment>
<reference evidence="2 3" key="1">
    <citation type="journal article" date="2019" name="Sci. Data">
        <title>Hybrid genome assembly and annotation of Danionella translucida.</title>
        <authorList>
            <person name="Kadobianskyi M."/>
            <person name="Schulze L."/>
            <person name="Schuelke M."/>
            <person name="Judkewitz B."/>
        </authorList>
    </citation>
    <scope>NUCLEOTIDE SEQUENCE [LARGE SCALE GENOMIC DNA]</scope>
    <source>
        <strain evidence="2 3">Bolton</strain>
    </source>
</reference>
<dbReference type="OrthoDB" id="8965143at2759"/>
<gene>
    <name evidence="2" type="ORF">DNTS_023013</name>
</gene>
<feature type="region of interest" description="Disordered" evidence="1">
    <location>
        <begin position="97"/>
        <end position="116"/>
    </location>
</feature>
<keyword evidence="3" id="KW-1185">Reference proteome</keyword>
<feature type="compositionally biased region" description="Basic and acidic residues" evidence="1">
    <location>
        <begin position="1044"/>
        <end position="1057"/>
    </location>
</feature>
<dbReference type="EMBL" id="SRMA01025069">
    <property type="protein sequence ID" value="TRY99491.1"/>
    <property type="molecule type" value="Genomic_DNA"/>
</dbReference>
<sequence length="1185" mass="131194">PLHLLDVVLHRHAVSDLSGTAGRKPAPLTIPHTLAFLSSPQILKPSPKLLTFLLLQDNDQLCLLQTQLVRGFGHGGKEERAELTVTSDAAAVFDVSQRSDPSSSVQPGTVHKHGSHTSSSSIIIIIIFTVHQLIPAALRASIHQQLQIEPGLTSILLHVHLLHCGIVLHHIALLTAGNTKLASGGDSCSFSEQSKQLMNINDASMMKAAADQRIPTQRSSVNEFLQETTQRSLASSHLLFFVTMSTSLKRNRNQREDDTSGNGCNQREHQEPSSSPKALETPYLDLPEVHLLLDGVHLLAERETDRSFQSLSYRHMARRERVPLCLEKNGMMEFQKAEQAKSRSALYVTRCSVVSESSDRGTEQESLTSMSRGRRVTLCMGKMRKESMGRPPHSSLDSIGFRASRNAALLELKHKGHTPEDPFPPHVLYSQQLLESSLLESLVGAVHDVGLKVLRGVVLDDVTDVPYHRVLLVSPVQVLEEPEENQQRAGVRDPQIIRGGSLCWFQSPLSLRDGRGTHTWLPCLLLFPDPKLPSETNPERVMQHDPELRELHPAPFRADKPAPLASPSTPGSAETSHSFRPPGSESCSTRNASAAGRTWEQEEQKLPVPFADVKDDGDVGEQVMVLRDRHATLQLHALLKVTHQDAQTVLIGKLRGDDLKDGLQEHTQRLSTRNLFRVLQQFHRQLTNSTISLGFISSQHGTVSEQIYAPGLKGLPGTEATEAGSGVWVCLSELNFDPARRAPHLRELAPGDVGRSVVLDHDALIFSWRLGWGEVLVLSAQAAGVQASLLDLLIEPRLWNPHLAPGLRRWLLIDRLLLLAWCQRVRLELTRDRGHGEGDHHGVVSDLRTAGNSQVFGDELVSPQLLRGFALSAEHDAPRLILRRVQLGQVDAGGRAHRGRVQLERRAEARLWDKKRAVPHRAVRLPMLTPADLYHQPDPERRQRNPQVKVQQVLGSKNHLRSGAEPEETSETPTRNIFNTFIKIRSAFLQLGRELYSVTRHTSSQVSSAPPNGDCARPLPLTARGRWRGAVQLLHSRPQSKRQRKEEVKMAEREAAHKQALQKPQTKEDAERSASLVWSQFRGCFRFSLMVRYETHLLGFQLNPGLTFFLLSSSSCIFTCSFRTITCLFHSGMARPCSSWVGTRLSASTTPALLGTPAELPLSAGASSSPGGFWGDALRAPGAVE</sequence>
<feature type="non-terminal residue" evidence="2">
    <location>
        <position position="1185"/>
    </location>
</feature>
<proteinExistence type="predicted"/>
<feature type="non-terminal residue" evidence="2">
    <location>
        <position position="1"/>
    </location>
</feature>
<evidence type="ECO:0000313" key="2">
    <source>
        <dbReference type="EMBL" id="TRY99491.1"/>
    </source>
</evidence>
<evidence type="ECO:0000256" key="1">
    <source>
        <dbReference type="SAM" id="MobiDB-lite"/>
    </source>
</evidence>
<feature type="region of interest" description="Disordered" evidence="1">
    <location>
        <begin position="1035"/>
        <end position="1068"/>
    </location>
</feature>
<name>A0A553RBD0_9TELE</name>